<dbReference type="RefSeq" id="WP_147132594.1">
    <property type="nucleotide sequence ID" value="NZ_VOSC01000012.1"/>
</dbReference>
<feature type="chain" id="PRO_5022809418" evidence="1">
    <location>
        <begin position="25"/>
        <end position="307"/>
    </location>
</feature>
<dbReference type="Proteomes" id="UP000321790">
    <property type="component" value="Unassembled WGS sequence"/>
</dbReference>
<dbReference type="NCBIfam" id="TIGR03519">
    <property type="entry name" value="T9SS_PorP_fam"/>
    <property type="match status" value="1"/>
</dbReference>
<dbReference type="AlphaFoldDB" id="A0A5C7AYH9"/>
<keyword evidence="1" id="KW-0732">Signal</keyword>
<evidence type="ECO:0000256" key="1">
    <source>
        <dbReference type="SAM" id="SignalP"/>
    </source>
</evidence>
<evidence type="ECO:0000313" key="2">
    <source>
        <dbReference type="EMBL" id="TXE13227.1"/>
    </source>
</evidence>
<comment type="caution">
    <text evidence="2">The sequence shown here is derived from an EMBL/GenBank/DDBJ whole genome shotgun (WGS) entry which is preliminary data.</text>
</comment>
<gene>
    <name evidence="2" type="ORF">FUA26_05385</name>
</gene>
<accession>A0A5C7AYH9</accession>
<dbReference type="OrthoDB" id="1172751at2"/>
<name>A0A5C7AYH9_9FLAO</name>
<dbReference type="EMBL" id="VOSC01000012">
    <property type="protein sequence ID" value="TXE13227.1"/>
    <property type="molecule type" value="Genomic_DNA"/>
</dbReference>
<feature type="signal peptide" evidence="1">
    <location>
        <begin position="1"/>
        <end position="24"/>
    </location>
</feature>
<evidence type="ECO:0000313" key="3">
    <source>
        <dbReference type="Proteomes" id="UP000321790"/>
    </source>
</evidence>
<proteinExistence type="predicted"/>
<keyword evidence="3" id="KW-1185">Reference proteome</keyword>
<protein>
    <submittedName>
        <fullName evidence="2">Type IX secretion system membrane protein PorP/SprF</fullName>
    </submittedName>
</protein>
<organism evidence="2 3">
    <name type="scientific">Seonamhaeicola algicola</name>
    <dbReference type="NCBI Taxonomy" id="1719036"/>
    <lineage>
        <taxon>Bacteria</taxon>
        <taxon>Pseudomonadati</taxon>
        <taxon>Bacteroidota</taxon>
        <taxon>Flavobacteriia</taxon>
        <taxon>Flavobacteriales</taxon>
        <taxon>Flavobacteriaceae</taxon>
    </lineage>
</organism>
<dbReference type="InterPro" id="IPR019861">
    <property type="entry name" value="PorP/SprF_Bacteroidetes"/>
</dbReference>
<dbReference type="Pfam" id="PF11751">
    <property type="entry name" value="PorP_SprF"/>
    <property type="match status" value="1"/>
</dbReference>
<sequence length="307" mass="34047">MMKLNTLKPLFTAVILLVIMHVNAQQSPLFAEYNYNPFIINSAYAGLSGNTEFTLSNNGYFNDFDGSPRTLSFSGHGNLNNEKIALGGGIIRDEIGVTNSTSVFAAFSYKIFFDFNGNRPYWQHYSPNVLSFGLTAGLQQFQDNLTKLNIPNDPTFAQDVNASIPSIGLSFLYNHALFYVGVSAPNIAGDKLATEQNIKLSSPVYAYLGYRFFSNKFDNIMIKPNMLIKHEKGAPMQADFNIAVSFKNKFEVGTGYRTTSSFNLLAGIYLIKNLRVIYNYNMATNNSPLGNSHGLALSIKFNEGYAL</sequence>
<reference evidence="3" key="1">
    <citation type="submission" date="2019-08" db="EMBL/GenBank/DDBJ databases">
        <title>Seonamhaeicola sediminis sp. nov., isolated from marine sediment.</title>
        <authorList>
            <person name="Cao W.R."/>
        </authorList>
    </citation>
    <scope>NUCLEOTIDE SEQUENCE [LARGE SCALE GENOMIC DNA]</scope>
    <source>
        <strain evidence="3">Gy8</strain>
    </source>
</reference>